<evidence type="ECO:0000313" key="1">
    <source>
        <dbReference type="EMBL" id="MBA2177021.1"/>
    </source>
</evidence>
<protein>
    <submittedName>
        <fullName evidence="1">Uncharacterized protein</fullName>
    </submittedName>
</protein>
<evidence type="ECO:0000313" key="2">
    <source>
        <dbReference type="Proteomes" id="UP000571017"/>
    </source>
</evidence>
<name>A0A838CZ31_9BACI</name>
<keyword evidence="2" id="KW-1185">Reference proteome</keyword>
<sequence>MEAAFPFLLGKWMIWDSKGKVMGELKANFSLFTKKYTYKTNTTTYPIDSPAFSGEYTIYNEKETVVATFKKVNGVFQASAYELYNQSETLLTEELIAVVMGINANEKEDVLVQQGWSLRE</sequence>
<dbReference type="EMBL" id="JACEFG010000009">
    <property type="protein sequence ID" value="MBA2177021.1"/>
    <property type="molecule type" value="Genomic_DNA"/>
</dbReference>
<dbReference type="Proteomes" id="UP000571017">
    <property type="component" value="Unassembled WGS sequence"/>
</dbReference>
<reference evidence="1 2" key="1">
    <citation type="journal article" date="2004" name="Extremophiles">
        <title>Halobacillus locisalis sp. nov., a halophilic bacterium isolated from a marine solar saltern of the Yellow Sea in Korea.</title>
        <authorList>
            <person name="Yoon J.H."/>
            <person name="Kang K.H."/>
            <person name="Oh T.K."/>
            <person name="Park Y.H."/>
        </authorList>
    </citation>
    <scope>NUCLEOTIDE SEQUENCE [LARGE SCALE GENOMIC DNA]</scope>
    <source>
        <strain evidence="1 2">KCTC 3788</strain>
    </source>
</reference>
<dbReference type="AlphaFoldDB" id="A0A838CZ31"/>
<organism evidence="1 2">
    <name type="scientific">Halobacillus locisalis</name>
    <dbReference type="NCBI Taxonomy" id="220753"/>
    <lineage>
        <taxon>Bacteria</taxon>
        <taxon>Bacillati</taxon>
        <taxon>Bacillota</taxon>
        <taxon>Bacilli</taxon>
        <taxon>Bacillales</taxon>
        <taxon>Bacillaceae</taxon>
        <taxon>Halobacillus</taxon>
    </lineage>
</organism>
<proteinExistence type="predicted"/>
<accession>A0A838CZ31</accession>
<dbReference type="RefSeq" id="WP_181474075.1">
    <property type="nucleotide sequence ID" value="NZ_JACEFG010000009.1"/>
</dbReference>
<comment type="caution">
    <text evidence="1">The sequence shown here is derived from an EMBL/GenBank/DDBJ whole genome shotgun (WGS) entry which is preliminary data.</text>
</comment>
<gene>
    <name evidence="1" type="ORF">H0266_19285</name>
</gene>